<dbReference type="EMBL" id="CAKJVE010000004">
    <property type="protein sequence ID" value="CAG9705371.1"/>
    <property type="molecule type" value="Genomic_DNA"/>
</dbReference>
<dbReference type="Gene3D" id="4.10.280.10">
    <property type="entry name" value="Helix-loop-helix DNA-binding domain"/>
    <property type="match status" value="1"/>
</dbReference>
<dbReference type="InterPro" id="IPR036638">
    <property type="entry name" value="HLH_DNA-bd_sf"/>
</dbReference>
<sequence>MEEALERLNKILKEYGISSKITLEASQALDPYIVEEQRKLNKKSGKRNVC</sequence>
<dbReference type="RefSeq" id="WP_210887955.1">
    <property type="nucleotide sequence ID" value="NZ_CAKJVE010000004.1"/>
</dbReference>
<accession>A0AA86JQJ7</accession>
<comment type="caution">
    <text evidence="1">The sequence shown here is derived from an EMBL/GenBank/DDBJ whole genome shotgun (WGS) entry which is preliminary data.</text>
</comment>
<protein>
    <submittedName>
        <fullName evidence="1">Uncharacterized protein</fullName>
    </submittedName>
</protein>
<reference evidence="1" key="1">
    <citation type="submission" date="2021-10" db="EMBL/GenBank/DDBJ databases">
        <authorList>
            <person name="Mesa V."/>
        </authorList>
    </citation>
    <scope>NUCLEOTIDE SEQUENCE</scope>
    <source>
        <strain evidence="1">CC3_PB</strain>
    </source>
</reference>
<evidence type="ECO:0000313" key="2">
    <source>
        <dbReference type="Proteomes" id="UP000789738"/>
    </source>
</evidence>
<evidence type="ECO:0000313" key="1">
    <source>
        <dbReference type="EMBL" id="CAG9705371.1"/>
    </source>
</evidence>
<dbReference type="Pfam" id="PF09388">
    <property type="entry name" value="SpoOE-like"/>
    <property type="match status" value="1"/>
</dbReference>
<name>A0AA86JQJ7_9CLOT</name>
<dbReference type="InterPro" id="IPR037208">
    <property type="entry name" value="Spo0E-like_sf"/>
</dbReference>
<dbReference type="InterPro" id="IPR018540">
    <property type="entry name" value="Spo0E-like"/>
</dbReference>
<dbReference type="AlphaFoldDB" id="A0AA86JQJ7"/>
<proteinExistence type="predicted"/>
<dbReference type="GO" id="GO:0046983">
    <property type="term" value="F:protein dimerization activity"/>
    <property type="evidence" value="ECO:0007669"/>
    <property type="project" value="InterPro"/>
</dbReference>
<organism evidence="1 2">
    <name type="scientific">Clostridium neonatale</name>
    <dbReference type="NCBI Taxonomy" id="137838"/>
    <lineage>
        <taxon>Bacteria</taxon>
        <taxon>Bacillati</taxon>
        <taxon>Bacillota</taxon>
        <taxon>Clostridia</taxon>
        <taxon>Eubacteriales</taxon>
        <taxon>Clostridiaceae</taxon>
        <taxon>Clostridium</taxon>
    </lineage>
</organism>
<dbReference type="Proteomes" id="UP000789738">
    <property type="component" value="Unassembled WGS sequence"/>
</dbReference>
<dbReference type="SUPFAM" id="SSF140500">
    <property type="entry name" value="BAS1536-like"/>
    <property type="match status" value="1"/>
</dbReference>
<gene>
    <name evidence="1" type="ORF">CNEO_41813</name>
</gene>
<dbReference type="GO" id="GO:0043937">
    <property type="term" value="P:regulation of sporulation"/>
    <property type="evidence" value="ECO:0007669"/>
    <property type="project" value="InterPro"/>
</dbReference>